<comment type="caution">
    <text evidence="1">The sequence shown here is derived from an EMBL/GenBank/DDBJ whole genome shotgun (WGS) entry which is preliminary data.</text>
</comment>
<name>A0A4Z1K9J1_9HELO</name>
<evidence type="ECO:0000313" key="1">
    <source>
        <dbReference type="EMBL" id="TGO82340.1"/>
    </source>
</evidence>
<proteinExistence type="predicted"/>
<dbReference type="Proteomes" id="UP000297280">
    <property type="component" value="Unassembled WGS sequence"/>
</dbReference>
<dbReference type="AlphaFoldDB" id="A0A4Z1K9J1"/>
<evidence type="ECO:0000313" key="2">
    <source>
        <dbReference type="Proteomes" id="UP000297280"/>
    </source>
</evidence>
<dbReference type="STRING" id="87229.A0A4Z1K9J1"/>
<accession>A0A4Z1K9J1</accession>
<sequence length="297" mass="34354">MYAVNGLVACQLPCEKALQRMHLRFWANQDQFKINSRDFMQNPASTTLTSEHFKNVSELKNRFAQRVKDDVEARPNIGQRVYILERLDANFVEAYGSYFFMNPLFFTKQGRNTVWDMRDIQEGFSDNPPLPSLENPDKCFVLKYREMRNFGPDYDHWRTICATSGSHVSGIGFEYKLDSLAAVERECPFWFRDAVDNHGGWDAVILYGYIDFIDLDILIRDGLNGALNGPPRICEHHSPLLFEMEGATPPLIASTFLEKIVAPHYTKLIDYFEIVVQRLKRAEGLLSRQTDKEDYNS</sequence>
<reference evidence="1 2" key="1">
    <citation type="submission" date="2017-12" db="EMBL/GenBank/DDBJ databases">
        <title>Comparative genomics of Botrytis spp.</title>
        <authorList>
            <person name="Valero-Jimenez C.A."/>
            <person name="Tapia P."/>
            <person name="Veloso J."/>
            <person name="Silva-Moreno E."/>
            <person name="Staats M."/>
            <person name="Valdes J.H."/>
            <person name="Van Kan J.A.L."/>
        </authorList>
    </citation>
    <scope>NUCLEOTIDE SEQUENCE [LARGE SCALE GENOMIC DNA]</scope>
    <source>
        <strain evidence="1 2">MUCL3349</strain>
    </source>
</reference>
<protein>
    <submittedName>
        <fullName evidence="1">Uncharacterized protein</fullName>
    </submittedName>
</protein>
<dbReference type="OrthoDB" id="5428055at2759"/>
<dbReference type="EMBL" id="PQXO01000852">
    <property type="protein sequence ID" value="TGO82340.1"/>
    <property type="molecule type" value="Genomic_DNA"/>
</dbReference>
<organism evidence="1 2">
    <name type="scientific">Botrytis porri</name>
    <dbReference type="NCBI Taxonomy" id="87229"/>
    <lineage>
        <taxon>Eukaryota</taxon>
        <taxon>Fungi</taxon>
        <taxon>Dikarya</taxon>
        <taxon>Ascomycota</taxon>
        <taxon>Pezizomycotina</taxon>
        <taxon>Leotiomycetes</taxon>
        <taxon>Helotiales</taxon>
        <taxon>Sclerotiniaceae</taxon>
        <taxon>Botrytis</taxon>
    </lineage>
</organism>
<keyword evidence="2" id="KW-1185">Reference proteome</keyword>
<gene>
    <name evidence="1" type="ORF">BPOR_0856g00020</name>
</gene>